<evidence type="ECO:0000313" key="3">
    <source>
        <dbReference type="Proteomes" id="UP000249464"/>
    </source>
</evidence>
<dbReference type="AlphaFoldDB" id="A0A2X0M8W7"/>
<name>A0A2X0M8W7_9BASI</name>
<dbReference type="EMBL" id="FQNC01000044">
    <property type="protein sequence ID" value="SGY53557.1"/>
    <property type="molecule type" value="Genomic_DNA"/>
</dbReference>
<gene>
    <name evidence="2" type="primary">BQ5605_C006g03773</name>
    <name evidence="2" type="ORF">BQ5605_C006G03773</name>
</gene>
<reference evidence="2 3" key="1">
    <citation type="submission" date="2016-11" db="EMBL/GenBank/DDBJ databases">
        <authorList>
            <person name="Jaros S."/>
            <person name="Januszkiewicz K."/>
            <person name="Wedrychowicz H."/>
        </authorList>
    </citation>
    <scope>NUCLEOTIDE SEQUENCE [LARGE SCALE GENOMIC DNA]</scope>
</reference>
<evidence type="ECO:0000256" key="1">
    <source>
        <dbReference type="SAM" id="MobiDB-lite"/>
    </source>
</evidence>
<organism evidence="2 3">
    <name type="scientific">Microbotryum silenes-dioicae</name>
    <dbReference type="NCBI Taxonomy" id="796604"/>
    <lineage>
        <taxon>Eukaryota</taxon>
        <taxon>Fungi</taxon>
        <taxon>Dikarya</taxon>
        <taxon>Basidiomycota</taxon>
        <taxon>Pucciniomycotina</taxon>
        <taxon>Microbotryomycetes</taxon>
        <taxon>Microbotryales</taxon>
        <taxon>Microbotryaceae</taxon>
        <taxon>Microbotryum</taxon>
    </lineage>
</organism>
<sequence>MQTSSPDKDRSQLRKLARKEANKAYLNELSACLDDTAQRMALNVRISFAEARAQLLAGLYAENPLRPKRAVSAWNHFVSIASKTALPSQAALEDAGEASDSETEPRGLLTSPNGDRRITMFLDVNPPAAPRPKKRSLPEVSQAASKDHARMTEDQREELRKEADQTVNDAAGETIVKRKHAKRIPEMKTIGRRLHQLSKLHGVEFILVYASYDWGEKALPRNSGLYLSGTANQYCRMVALELQSLCMGLEGFISLHGELYKRVCFLPRPCMCLFNGRQAWEATIEIEQESGWEIIWTLVSGTRALEGWQAWLPSMHGRRLA</sequence>
<proteinExistence type="predicted"/>
<feature type="region of interest" description="Disordered" evidence="1">
    <location>
        <begin position="91"/>
        <end position="165"/>
    </location>
</feature>
<protein>
    <submittedName>
        <fullName evidence="2">BQ5605_C006g03773 protein</fullName>
    </submittedName>
</protein>
<evidence type="ECO:0000313" key="2">
    <source>
        <dbReference type="EMBL" id="SGY53557.1"/>
    </source>
</evidence>
<accession>A0A2X0M8W7</accession>
<keyword evidence="3" id="KW-1185">Reference proteome</keyword>
<dbReference type="Proteomes" id="UP000249464">
    <property type="component" value="Unassembled WGS sequence"/>
</dbReference>
<feature type="compositionally biased region" description="Basic and acidic residues" evidence="1">
    <location>
        <begin position="145"/>
        <end position="164"/>
    </location>
</feature>